<dbReference type="UniPathway" id="UPA00028">
    <property type="reaction ID" value="UER00004"/>
</dbReference>
<dbReference type="InterPro" id="IPR003710">
    <property type="entry name" value="ApbA"/>
</dbReference>
<name>A0A1S6HV39_9GAMM</name>
<evidence type="ECO:0000313" key="14">
    <source>
        <dbReference type="Proteomes" id="UP000189545"/>
    </source>
</evidence>
<dbReference type="Gene3D" id="1.10.1040.10">
    <property type="entry name" value="N-(1-d-carboxylethyl)-l-norvaline Dehydrogenase, domain 2"/>
    <property type="match status" value="1"/>
</dbReference>
<organism evidence="13 14">
    <name type="scientific">Shewanella psychrophila</name>
    <dbReference type="NCBI Taxonomy" id="225848"/>
    <lineage>
        <taxon>Bacteria</taxon>
        <taxon>Pseudomonadati</taxon>
        <taxon>Pseudomonadota</taxon>
        <taxon>Gammaproteobacteria</taxon>
        <taxon>Alteromonadales</taxon>
        <taxon>Shewanellaceae</taxon>
        <taxon>Shewanella</taxon>
    </lineage>
</organism>
<dbReference type="GO" id="GO:0008677">
    <property type="term" value="F:2-dehydropantoate 2-reductase activity"/>
    <property type="evidence" value="ECO:0007669"/>
    <property type="project" value="UniProtKB-EC"/>
</dbReference>
<dbReference type="GO" id="GO:0050661">
    <property type="term" value="F:NADP binding"/>
    <property type="evidence" value="ECO:0007669"/>
    <property type="project" value="TreeGrafter"/>
</dbReference>
<keyword evidence="6 10" id="KW-0521">NADP</keyword>
<dbReference type="KEGG" id="spsw:Sps_04326"/>
<dbReference type="EMBL" id="CP014782">
    <property type="protein sequence ID" value="AQS39427.1"/>
    <property type="molecule type" value="Genomic_DNA"/>
</dbReference>
<evidence type="ECO:0000256" key="8">
    <source>
        <dbReference type="ARBA" id="ARBA00032024"/>
    </source>
</evidence>
<dbReference type="Proteomes" id="UP000189545">
    <property type="component" value="Chromosome"/>
</dbReference>
<evidence type="ECO:0000256" key="9">
    <source>
        <dbReference type="ARBA" id="ARBA00048793"/>
    </source>
</evidence>
<dbReference type="GO" id="GO:0015940">
    <property type="term" value="P:pantothenate biosynthetic process"/>
    <property type="evidence" value="ECO:0007669"/>
    <property type="project" value="UniProtKB-UniPathway"/>
</dbReference>
<reference evidence="13 14" key="1">
    <citation type="submission" date="2016-03" db="EMBL/GenBank/DDBJ databases">
        <title>Complete genome sequence of Shewanella psychrophila WP2, a deep sea bacterium isolated from west Pacific sediment.</title>
        <authorList>
            <person name="Xu G."/>
            <person name="Jian H."/>
        </authorList>
    </citation>
    <scope>NUCLEOTIDE SEQUENCE [LARGE SCALE GENOMIC DNA]</scope>
    <source>
        <strain evidence="13 14">WP2</strain>
    </source>
</reference>
<evidence type="ECO:0000259" key="12">
    <source>
        <dbReference type="Pfam" id="PF08546"/>
    </source>
</evidence>
<comment type="function">
    <text evidence="10">Catalyzes the NADPH-dependent reduction of ketopantoate into pantoic acid.</text>
</comment>
<dbReference type="GO" id="GO:0005737">
    <property type="term" value="C:cytoplasm"/>
    <property type="evidence" value="ECO:0007669"/>
    <property type="project" value="TreeGrafter"/>
</dbReference>
<comment type="catalytic activity">
    <reaction evidence="9 10">
        <text>(R)-pantoate + NADP(+) = 2-dehydropantoate + NADPH + H(+)</text>
        <dbReference type="Rhea" id="RHEA:16233"/>
        <dbReference type="ChEBI" id="CHEBI:11561"/>
        <dbReference type="ChEBI" id="CHEBI:15378"/>
        <dbReference type="ChEBI" id="CHEBI:15980"/>
        <dbReference type="ChEBI" id="CHEBI:57783"/>
        <dbReference type="ChEBI" id="CHEBI:58349"/>
        <dbReference type="EC" id="1.1.1.169"/>
    </reaction>
</comment>
<comment type="similarity">
    <text evidence="2 10">Belongs to the ketopantoate reductase family.</text>
</comment>
<dbReference type="InterPro" id="IPR013328">
    <property type="entry name" value="6PGD_dom2"/>
</dbReference>
<dbReference type="SUPFAM" id="SSF48179">
    <property type="entry name" value="6-phosphogluconate dehydrogenase C-terminal domain-like"/>
    <property type="match status" value="1"/>
</dbReference>
<dbReference type="InterPro" id="IPR013752">
    <property type="entry name" value="KPA_reductase"/>
</dbReference>
<accession>A0A1S6HV39</accession>
<dbReference type="PANTHER" id="PTHR43765:SF2">
    <property type="entry name" value="2-DEHYDROPANTOATE 2-REDUCTASE"/>
    <property type="match status" value="1"/>
</dbReference>
<feature type="domain" description="Ketopantoate reductase N-terminal" evidence="11">
    <location>
        <begin position="15"/>
        <end position="168"/>
    </location>
</feature>
<evidence type="ECO:0000259" key="11">
    <source>
        <dbReference type="Pfam" id="PF02558"/>
    </source>
</evidence>
<evidence type="ECO:0000256" key="2">
    <source>
        <dbReference type="ARBA" id="ARBA00007870"/>
    </source>
</evidence>
<dbReference type="Gene3D" id="3.40.50.720">
    <property type="entry name" value="NAD(P)-binding Rossmann-like Domain"/>
    <property type="match status" value="1"/>
</dbReference>
<evidence type="ECO:0000256" key="1">
    <source>
        <dbReference type="ARBA" id="ARBA00004994"/>
    </source>
</evidence>
<sequence length="321" mass="35120">MALNLARTPIDSPLIAILGAGAIGQLLYHQLVEAKVTPYFITRGKAQDQQMLTLTHLDGHKTQSKAHTLGIKSSEIHESECPLLSKTQLLIVCVKSYQVTEALMPVLSKLAKNCHILLLHNGLGPHLEIEPLLQGRGLSLGTTSQGAFRQGTWQLKQTGTGVTQIGHLCGPSMTSGLKQVLLTELPNCEWCDPILPFLWQKLAINAAINPLTTIENCANGTLSSPKYEQEIYDIVTELVDVAMATGITLDKLALTNRVYSVIELTSANFSSMHQDVANKRRTEIHSINGYIVERAKEHGLTAKVNLALFNRIKAIEADYLA</sequence>
<keyword evidence="7 10" id="KW-0560">Oxidoreductase</keyword>
<feature type="domain" description="Ketopantoate reductase C-terminal" evidence="12">
    <location>
        <begin position="198"/>
        <end position="316"/>
    </location>
</feature>
<keyword evidence="5 10" id="KW-0566">Pantothenate biosynthesis</keyword>
<dbReference type="NCBIfam" id="TIGR00745">
    <property type="entry name" value="apbA_panE"/>
    <property type="match status" value="1"/>
</dbReference>
<dbReference type="PANTHER" id="PTHR43765">
    <property type="entry name" value="2-DEHYDROPANTOATE 2-REDUCTASE-RELATED"/>
    <property type="match status" value="1"/>
</dbReference>
<evidence type="ECO:0000256" key="6">
    <source>
        <dbReference type="ARBA" id="ARBA00022857"/>
    </source>
</evidence>
<dbReference type="Pfam" id="PF02558">
    <property type="entry name" value="ApbA"/>
    <property type="match status" value="1"/>
</dbReference>
<gene>
    <name evidence="13" type="ORF">Sps_04326</name>
</gene>
<evidence type="ECO:0000313" key="13">
    <source>
        <dbReference type="EMBL" id="AQS39427.1"/>
    </source>
</evidence>
<evidence type="ECO:0000256" key="10">
    <source>
        <dbReference type="RuleBase" id="RU362068"/>
    </source>
</evidence>
<dbReference type="InterPro" id="IPR050838">
    <property type="entry name" value="Ketopantoate_reductase"/>
</dbReference>
<dbReference type="RefSeq" id="WP_169915869.1">
    <property type="nucleotide sequence ID" value="NZ_CP014782.1"/>
</dbReference>
<protein>
    <recommendedName>
        <fullName evidence="4 10">2-dehydropantoate 2-reductase</fullName>
        <ecNumber evidence="3 10">1.1.1.169</ecNumber>
    </recommendedName>
    <alternativeName>
        <fullName evidence="8 10">Ketopantoate reductase</fullName>
    </alternativeName>
</protein>
<evidence type="ECO:0000256" key="4">
    <source>
        <dbReference type="ARBA" id="ARBA00019465"/>
    </source>
</evidence>
<comment type="pathway">
    <text evidence="1 10">Cofactor biosynthesis; (R)-pantothenate biosynthesis; (R)-pantoate from 3-methyl-2-oxobutanoate: step 2/2.</text>
</comment>
<proteinExistence type="inferred from homology"/>
<dbReference type="InterPro" id="IPR008927">
    <property type="entry name" value="6-PGluconate_DH-like_C_sf"/>
</dbReference>
<keyword evidence="14" id="KW-1185">Reference proteome</keyword>
<dbReference type="Pfam" id="PF08546">
    <property type="entry name" value="ApbA_C"/>
    <property type="match status" value="1"/>
</dbReference>
<evidence type="ECO:0000256" key="7">
    <source>
        <dbReference type="ARBA" id="ARBA00023002"/>
    </source>
</evidence>
<dbReference type="AlphaFoldDB" id="A0A1S6HV39"/>
<dbReference type="SUPFAM" id="SSF51735">
    <property type="entry name" value="NAD(P)-binding Rossmann-fold domains"/>
    <property type="match status" value="1"/>
</dbReference>
<dbReference type="EC" id="1.1.1.169" evidence="3 10"/>
<evidence type="ECO:0000256" key="5">
    <source>
        <dbReference type="ARBA" id="ARBA00022655"/>
    </source>
</evidence>
<dbReference type="InterPro" id="IPR036291">
    <property type="entry name" value="NAD(P)-bd_dom_sf"/>
</dbReference>
<dbReference type="STRING" id="225848.Sps_04326"/>
<dbReference type="InterPro" id="IPR013332">
    <property type="entry name" value="KPR_N"/>
</dbReference>
<evidence type="ECO:0000256" key="3">
    <source>
        <dbReference type="ARBA" id="ARBA00013014"/>
    </source>
</evidence>